<dbReference type="InterPro" id="IPR017926">
    <property type="entry name" value="GATASE"/>
</dbReference>
<dbReference type="PROSITE" id="PS51273">
    <property type="entry name" value="GATASE_TYPE_1"/>
    <property type="match status" value="1"/>
</dbReference>
<dbReference type="InterPro" id="IPR029062">
    <property type="entry name" value="Class_I_gatase-like"/>
</dbReference>
<dbReference type="OrthoDB" id="9794816at2"/>
<dbReference type="Pfam" id="PF00117">
    <property type="entry name" value="GATase"/>
    <property type="match status" value="1"/>
</dbReference>
<dbReference type="GO" id="GO:0016740">
    <property type="term" value="F:transferase activity"/>
    <property type="evidence" value="ECO:0007669"/>
    <property type="project" value="UniProtKB-KW"/>
</dbReference>
<accession>A0A844TS53</accession>
<dbReference type="PANTHER" id="PTHR42695">
    <property type="entry name" value="GLUTAMINE AMIDOTRANSFERASE YLR126C-RELATED"/>
    <property type="match status" value="1"/>
</dbReference>
<dbReference type="GO" id="GO:0005829">
    <property type="term" value="C:cytosol"/>
    <property type="evidence" value="ECO:0007669"/>
    <property type="project" value="TreeGrafter"/>
</dbReference>
<keyword evidence="2" id="KW-0808">Transferase</keyword>
<evidence type="ECO:0000313" key="3">
    <source>
        <dbReference type="Proteomes" id="UP000449969"/>
    </source>
</evidence>
<feature type="domain" description="Glutamine amidotransferase" evidence="1">
    <location>
        <begin position="69"/>
        <end position="187"/>
    </location>
</feature>
<dbReference type="RefSeq" id="WP_157337509.1">
    <property type="nucleotide sequence ID" value="NZ_JANADL010000011.1"/>
</dbReference>
<dbReference type="EMBL" id="WQNE01000060">
    <property type="protein sequence ID" value="MVT78614.1"/>
    <property type="molecule type" value="Genomic_DNA"/>
</dbReference>
<keyword evidence="2" id="KW-0315">Glutamine amidotransferase</keyword>
<sequence>MARITIIETGKVPQKYRERHGSFPDMFARMVRAEDPTATIDTVSIPNGDALPDPRGLEAVLITGAAAGVYDGLDWIAPLEDFVRTAYANRTPMVGVCFGHQLIAQALGGTVRKSDKGWGIGRHVYQVLPENGVVDGEAVAIACSHQDQVIEPPNDALTILSSEFTPHAGLLYANGTTLTVQPHPEFDVEFAEVCCDLRDGKAPEDVVATARASLAEPMDNARLGGAITRFLARR</sequence>
<dbReference type="InterPro" id="IPR044992">
    <property type="entry name" value="ChyE-like"/>
</dbReference>
<proteinExistence type="predicted"/>
<organism evidence="2 3">
    <name type="scientific">Bradyrhizobium cajani</name>
    <dbReference type="NCBI Taxonomy" id="1928661"/>
    <lineage>
        <taxon>Bacteria</taxon>
        <taxon>Pseudomonadati</taxon>
        <taxon>Pseudomonadota</taxon>
        <taxon>Alphaproteobacteria</taxon>
        <taxon>Hyphomicrobiales</taxon>
        <taxon>Nitrobacteraceae</taxon>
        <taxon>Bradyrhizobium</taxon>
    </lineage>
</organism>
<keyword evidence="3" id="KW-1185">Reference proteome</keyword>
<gene>
    <name evidence="2" type="ORF">GPL20_37245</name>
</gene>
<comment type="caution">
    <text evidence="2">The sequence shown here is derived from an EMBL/GenBank/DDBJ whole genome shotgun (WGS) entry which is preliminary data.</text>
</comment>
<name>A0A844TS53_9BRAD</name>
<dbReference type="AlphaFoldDB" id="A0A844TS53"/>
<dbReference type="Gene3D" id="3.40.50.880">
    <property type="match status" value="1"/>
</dbReference>
<dbReference type="CDD" id="cd01741">
    <property type="entry name" value="GATase1_1"/>
    <property type="match status" value="1"/>
</dbReference>
<dbReference type="PANTHER" id="PTHR42695:SF5">
    <property type="entry name" value="GLUTAMINE AMIDOTRANSFERASE YLR126C-RELATED"/>
    <property type="match status" value="1"/>
</dbReference>
<reference evidence="2 3" key="1">
    <citation type="submission" date="2019-12" db="EMBL/GenBank/DDBJ databases">
        <title>Draft genome sequences Bradyrhizobium cajani AMBPC1010, Bradyrhizobium pachyrhizi AMBPC1040 and Bradyrhizobium yuanmingense ALSPC3051, three plant growth promoting strains isolated from nodules of Cajanus cajan L. in Dominican Republic.</title>
        <authorList>
            <person name="Flores-Felix J.D."/>
            <person name="Araujo J."/>
            <person name="Diaz-Alcantara C."/>
            <person name="Gonzalez-Andres F."/>
            <person name="Velazquez E."/>
        </authorList>
    </citation>
    <scope>NUCLEOTIDE SEQUENCE [LARGE SCALE GENOMIC DNA]</scope>
    <source>
        <strain evidence="2 3">1010</strain>
    </source>
</reference>
<protein>
    <submittedName>
        <fullName evidence="2">Type 1 glutamine amidotransferase</fullName>
    </submittedName>
</protein>
<evidence type="ECO:0000313" key="2">
    <source>
        <dbReference type="EMBL" id="MVT78614.1"/>
    </source>
</evidence>
<evidence type="ECO:0000259" key="1">
    <source>
        <dbReference type="Pfam" id="PF00117"/>
    </source>
</evidence>
<dbReference type="SUPFAM" id="SSF52317">
    <property type="entry name" value="Class I glutamine amidotransferase-like"/>
    <property type="match status" value="1"/>
</dbReference>
<dbReference type="Proteomes" id="UP000449969">
    <property type="component" value="Unassembled WGS sequence"/>
</dbReference>